<proteinExistence type="predicted"/>
<feature type="domain" description="HTH marR-type" evidence="1">
    <location>
        <begin position="7"/>
        <end position="136"/>
    </location>
</feature>
<dbReference type="Proteomes" id="UP000076038">
    <property type="component" value="Chromosome"/>
</dbReference>
<dbReference type="PANTHER" id="PTHR33164">
    <property type="entry name" value="TRANSCRIPTIONAL REGULATOR, MARR FAMILY"/>
    <property type="match status" value="1"/>
</dbReference>
<dbReference type="PANTHER" id="PTHR33164:SF43">
    <property type="entry name" value="HTH-TYPE TRANSCRIPTIONAL REPRESSOR YETL"/>
    <property type="match status" value="1"/>
</dbReference>
<dbReference type="InterPro" id="IPR036388">
    <property type="entry name" value="WH-like_DNA-bd_sf"/>
</dbReference>
<dbReference type="PATRIC" id="fig|1653479.3.peg.1684"/>
<accession>A0A143QKQ5</accession>
<dbReference type="InterPro" id="IPR000835">
    <property type="entry name" value="HTH_MarR-typ"/>
</dbReference>
<organism evidence="2 3">
    <name type="scientific">Rhodococcoides fascians</name>
    <name type="common">Rhodococcus fascians</name>
    <dbReference type="NCBI Taxonomy" id="1828"/>
    <lineage>
        <taxon>Bacteria</taxon>
        <taxon>Bacillati</taxon>
        <taxon>Actinomycetota</taxon>
        <taxon>Actinomycetes</taxon>
        <taxon>Mycobacteriales</taxon>
        <taxon>Nocardiaceae</taxon>
        <taxon>Rhodococcoides</taxon>
    </lineage>
</organism>
<evidence type="ECO:0000313" key="2">
    <source>
        <dbReference type="EMBL" id="AMY22967.1"/>
    </source>
</evidence>
<dbReference type="GO" id="GO:0003700">
    <property type="term" value="F:DNA-binding transcription factor activity"/>
    <property type="evidence" value="ECO:0007669"/>
    <property type="project" value="InterPro"/>
</dbReference>
<dbReference type="Pfam" id="PF12802">
    <property type="entry name" value="MarR_2"/>
    <property type="match status" value="1"/>
</dbReference>
<dbReference type="GO" id="GO:0006950">
    <property type="term" value="P:response to stress"/>
    <property type="evidence" value="ECO:0007669"/>
    <property type="project" value="TreeGrafter"/>
</dbReference>
<dbReference type="InterPro" id="IPR039422">
    <property type="entry name" value="MarR/SlyA-like"/>
</dbReference>
<evidence type="ECO:0000313" key="3">
    <source>
        <dbReference type="Proteomes" id="UP000076038"/>
    </source>
</evidence>
<dbReference type="EMBL" id="CP015220">
    <property type="protein sequence ID" value="AMY22967.1"/>
    <property type="molecule type" value="Genomic_DNA"/>
</dbReference>
<reference evidence="3" key="2">
    <citation type="submission" date="2016-04" db="EMBL/GenBank/DDBJ databases">
        <title>Complete Genome and Plasmid Sequences for Rhodococcus fascians D188 and Draft Sequences for Rhodococcus spp. Isolates PBTS 1 and PBTS 2.</title>
        <authorList>
            <person name="Stamer R."/>
            <person name="Vereecke D."/>
            <person name="Zhang Y."/>
            <person name="Schilkey F."/>
            <person name="Devitt N."/>
            <person name="Randall J."/>
        </authorList>
    </citation>
    <scope>NUCLEOTIDE SEQUENCE [LARGE SCALE GENOMIC DNA]</scope>
    <source>
        <strain evidence="3">PBTS2</strain>
    </source>
</reference>
<name>A0A143QKQ5_RHOFA</name>
<sequence>MSQVDVDTSIGYALKRATSALRSAMDECLRDLDITVSQYSSLELLAHKPGLSNAELARAVFVSRQATHQLLAGLTRGGLVEIEGVGRDQRLYVTTLGRERLRQASAAVAAVENAMIASLTKSEREVLHRNLVTCAEALDGREQS</sequence>
<protein>
    <submittedName>
        <fullName evidence="2">Putative HTH-type transcriptional regulator</fullName>
    </submittedName>
</protein>
<dbReference type="OrthoDB" id="3177763at2"/>
<dbReference type="InterPro" id="IPR036390">
    <property type="entry name" value="WH_DNA-bd_sf"/>
</dbReference>
<reference evidence="2 3" key="1">
    <citation type="journal article" date="2016" name="Genome Announc.">
        <title>Complete Genome and Plasmid Sequences for Rhodococcus fascians D188 and Draft Sequences for Rhodococcus Isolates PBTS 1 and PBTS 2.</title>
        <authorList>
            <person name="Stamler R.A."/>
            <person name="Vereecke D."/>
            <person name="Zhang Y."/>
            <person name="Schilkey F."/>
            <person name="Devitt N."/>
            <person name="Randall J.J."/>
        </authorList>
    </citation>
    <scope>NUCLEOTIDE SEQUENCE [LARGE SCALE GENOMIC DNA]</scope>
    <source>
        <strain evidence="2 3">PBTS2</strain>
    </source>
</reference>
<dbReference type="KEGG" id="rhs:A3Q41_01663"/>
<dbReference type="PROSITE" id="PS50995">
    <property type="entry name" value="HTH_MARR_2"/>
    <property type="match status" value="1"/>
</dbReference>
<dbReference type="Gene3D" id="1.10.10.10">
    <property type="entry name" value="Winged helix-like DNA-binding domain superfamily/Winged helix DNA-binding domain"/>
    <property type="match status" value="1"/>
</dbReference>
<dbReference type="AlphaFoldDB" id="A0A143QKQ5"/>
<dbReference type="RefSeq" id="WP_048318905.1">
    <property type="nucleotide sequence ID" value="NZ_CP015220.1"/>
</dbReference>
<keyword evidence="3" id="KW-1185">Reference proteome</keyword>
<dbReference type="SMART" id="SM00347">
    <property type="entry name" value="HTH_MARR"/>
    <property type="match status" value="1"/>
</dbReference>
<gene>
    <name evidence="2" type="ORF">A3Q41_01663</name>
</gene>
<evidence type="ECO:0000259" key="1">
    <source>
        <dbReference type="PROSITE" id="PS50995"/>
    </source>
</evidence>
<dbReference type="SUPFAM" id="SSF46785">
    <property type="entry name" value="Winged helix' DNA-binding domain"/>
    <property type="match status" value="1"/>
</dbReference>